<name>A0A437QE16_9GAMM</name>
<feature type="chain" id="PRO_5019191561" evidence="1">
    <location>
        <begin position="19"/>
        <end position="140"/>
    </location>
</feature>
<reference evidence="3 4" key="1">
    <citation type="submission" date="2019-01" db="EMBL/GenBank/DDBJ databases">
        <authorList>
            <person name="Chen W.-M."/>
        </authorList>
    </citation>
    <scope>NUCLEOTIDE SEQUENCE [LARGE SCALE GENOMIC DNA]</scope>
    <source>
        <strain evidence="3 4">HPM-16</strain>
    </source>
</reference>
<dbReference type="Proteomes" id="UP000282818">
    <property type="component" value="Unassembled WGS sequence"/>
</dbReference>
<comment type="caution">
    <text evidence="3">The sequence shown here is derived from an EMBL/GenBank/DDBJ whole genome shotgun (WGS) entry which is preliminary data.</text>
</comment>
<evidence type="ECO:0000256" key="1">
    <source>
        <dbReference type="SAM" id="SignalP"/>
    </source>
</evidence>
<dbReference type="Gene3D" id="2.40.50.90">
    <property type="match status" value="1"/>
</dbReference>
<protein>
    <submittedName>
        <fullName evidence="3">Thermonuclease family protein</fullName>
    </submittedName>
</protein>
<gene>
    <name evidence="3" type="ORF">EOE65_03255</name>
</gene>
<dbReference type="InterPro" id="IPR016071">
    <property type="entry name" value="Staphylococal_nuclease_OB-fold"/>
</dbReference>
<evidence type="ECO:0000313" key="3">
    <source>
        <dbReference type="EMBL" id="RVU32685.1"/>
    </source>
</evidence>
<dbReference type="SUPFAM" id="SSF50199">
    <property type="entry name" value="Staphylococcal nuclease"/>
    <property type="match status" value="1"/>
</dbReference>
<dbReference type="PROSITE" id="PS50830">
    <property type="entry name" value="TNASE_3"/>
    <property type="match status" value="1"/>
</dbReference>
<sequence length="140" mass="15803">MKKGILVLLLLLSPAAMAGKIYGDVVVDRVGTVIDGDSFKVDIDEWPPILGKGITVRINEIDTPELRGKCPYEKQLAREAKQFSVSVLRAGSRVELRNIRRGKYFRVIADVFVDGVDLGSQLLEQKLARRYKKRREGWCD</sequence>
<dbReference type="InterPro" id="IPR035437">
    <property type="entry name" value="SNase_OB-fold_sf"/>
</dbReference>
<evidence type="ECO:0000313" key="4">
    <source>
        <dbReference type="Proteomes" id="UP000282818"/>
    </source>
</evidence>
<dbReference type="RefSeq" id="WP_127692853.1">
    <property type="nucleotide sequence ID" value="NZ_SACQ01000001.1"/>
</dbReference>
<dbReference type="AlphaFoldDB" id="A0A437QE16"/>
<dbReference type="Pfam" id="PF00565">
    <property type="entry name" value="SNase"/>
    <property type="match status" value="1"/>
</dbReference>
<accession>A0A437QE16</accession>
<keyword evidence="4" id="KW-1185">Reference proteome</keyword>
<feature type="signal peptide" evidence="1">
    <location>
        <begin position="1"/>
        <end position="18"/>
    </location>
</feature>
<dbReference type="EMBL" id="SACQ01000001">
    <property type="protein sequence ID" value="RVU32685.1"/>
    <property type="molecule type" value="Genomic_DNA"/>
</dbReference>
<dbReference type="SMART" id="SM00318">
    <property type="entry name" value="SNc"/>
    <property type="match status" value="1"/>
</dbReference>
<proteinExistence type="predicted"/>
<feature type="domain" description="TNase-like" evidence="2">
    <location>
        <begin position="29"/>
        <end position="140"/>
    </location>
</feature>
<evidence type="ECO:0000259" key="2">
    <source>
        <dbReference type="PROSITE" id="PS50830"/>
    </source>
</evidence>
<keyword evidence="1" id="KW-0732">Signal</keyword>
<organism evidence="3 4">
    <name type="scientific">Neptunomonas marina</name>
    <dbReference type="NCBI Taxonomy" id="1815562"/>
    <lineage>
        <taxon>Bacteria</taxon>
        <taxon>Pseudomonadati</taxon>
        <taxon>Pseudomonadota</taxon>
        <taxon>Gammaproteobacteria</taxon>
        <taxon>Oceanospirillales</taxon>
        <taxon>Oceanospirillaceae</taxon>
        <taxon>Neptunomonas</taxon>
    </lineage>
</organism>